<feature type="region of interest" description="Disordered" evidence="1">
    <location>
        <begin position="123"/>
        <end position="154"/>
    </location>
</feature>
<proteinExistence type="predicted"/>
<reference evidence="2 5" key="2">
    <citation type="submission" date="2017-02" db="EMBL/GenBank/DDBJ databases">
        <title>Genomes of Trichoderma spp. with biocontrol activity.</title>
        <authorList>
            <person name="Gardiner D."/>
            <person name="Kazan K."/>
            <person name="Vos C."/>
            <person name="Harvey P."/>
        </authorList>
    </citation>
    <scope>NUCLEOTIDE SEQUENCE [LARGE SCALE GENOMIC DNA]</scope>
    <source>
        <strain evidence="2 5">A5MH</strain>
    </source>
</reference>
<protein>
    <submittedName>
        <fullName evidence="3">Uncharacterized protein</fullName>
    </submittedName>
</protein>
<dbReference type="RefSeq" id="XP_018663231.1">
    <property type="nucleotide sequence ID" value="XM_018803534.1"/>
</dbReference>
<evidence type="ECO:0000313" key="3">
    <source>
        <dbReference type="EMBL" id="PON26067.1"/>
    </source>
</evidence>
<keyword evidence="4" id="KW-1185">Reference proteome</keyword>
<reference evidence="3 4" key="1">
    <citation type="journal article" date="2016" name="Genome Announc.">
        <title>Draft Whole-Genome Sequence of Trichoderma gamsii T6085, a Promising Biocontrol Agent of Fusarium Head Blight on Wheat.</title>
        <authorList>
            <person name="Baroncelli R."/>
            <person name="Zapparata A."/>
            <person name="Piaggeschi G."/>
            <person name="Sarrocco S."/>
            <person name="Vannacci G."/>
        </authorList>
    </citation>
    <scope>NUCLEOTIDE SEQUENCE [LARGE SCALE GENOMIC DNA]</scope>
    <source>
        <strain evidence="3 4">T6085</strain>
    </source>
</reference>
<evidence type="ECO:0000313" key="4">
    <source>
        <dbReference type="Proteomes" id="UP000054821"/>
    </source>
</evidence>
<accession>A0A0W7VV13</accession>
<comment type="caution">
    <text evidence="3">The sequence shown here is derived from an EMBL/GenBank/DDBJ whole genome shotgun (WGS) entry which is preliminary data.</text>
</comment>
<evidence type="ECO:0000313" key="2">
    <source>
        <dbReference type="EMBL" id="PNP40422.1"/>
    </source>
</evidence>
<feature type="compositionally biased region" description="Low complexity" evidence="1">
    <location>
        <begin position="74"/>
        <end position="90"/>
    </location>
</feature>
<dbReference type="OrthoDB" id="5294241at2759"/>
<name>A0A0W7VV13_9HYPO</name>
<evidence type="ECO:0000256" key="1">
    <source>
        <dbReference type="SAM" id="MobiDB-lite"/>
    </source>
</evidence>
<organism evidence="3 4">
    <name type="scientific">Trichoderma gamsii</name>
    <dbReference type="NCBI Taxonomy" id="398673"/>
    <lineage>
        <taxon>Eukaryota</taxon>
        <taxon>Fungi</taxon>
        <taxon>Dikarya</taxon>
        <taxon>Ascomycota</taxon>
        <taxon>Pezizomycotina</taxon>
        <taxon>Sordariomycetes</taxon>
        <taxon>Hypocreomycetidae</taxon>
        <taxon>Hypocreales</taxon>
        <taxon>Hypocreaceae</taxon>
        <taxon>Trichoderma</taxon>
    </lineage>
</organism>
<dbReference type="Proteomes" id="UP000236546">
    <property type="component" value="Unassembled WGS sequence"/>
</dbReference>
<reference evidence="3" key="3">
    <citation type="submission" date="2017-08" db="EMBL/GenBank/DDBJ databases">
        <title>Trichoderma gamsii strain T6085, whole genome shotgun sequencing project.</title>
        <authorList>
            <person name="Baroncelli R."/>
        </authorList>
    </citation>
    <scope>NUCLEOTIDE SEQUENCE</scope>
    <source>
        <strain evidence="3">T6085</strain>
    </source>
</reference>
<dbReference type="Proteomes" id="UP000054821">
    <property type="component" value="Unassembled WGS sequence"/>
</dbReference>
<sequence length="154" mass="17009">MFGSYSSYSSASAMSAAIDISPSNLRSTRDASCAFPSWPRRESLSEFGREERATSFLSDDDLLLSDPFDDDSHSVASSSASSSPMMMQSPPHLTDFEVLEAQREKLAAVQREAVRQVMLEKERRKLAAKKKSRAHVSSKKSPKSKLISMTPISE</sequence>
<gene>
    <name evidence="3" type="ORF">TGAM01_v205011</name>
    <name evidence="2" type="ORF">TGAMA5MH_07749</name>
</gene>
<feature type="region of interest" description="Disordered" evidence="1">
    <location>
        <begin position="61"/>
        <end position="90"/>
    </location>
</feature>
<dbReference type="GeneID" id="29983617"/>
<dbReference type="EMBL" id="JPDN02000015">
    <property type="protein sequence ID" value="PON26067.1"/>
    <property type="molecule type" value="Genomic_DNA"/>
</dbReference>
<feature type="compositionally biased region" description="Basic residues" evidence="1">
    <location>
        <begin position="126"/>
        <end position="143"/>
    </location>
</feature>
<evidence type="ECO:0000313" key="5">
    <source>
        <dbReference type="Proteomes" id="UP000236546"/>
    </source>
</evidence>
<dbReference type="EMBL" id="MTYH01000069">
    <property type="protein sequence ID" value="PNP40422.1"/>
    <property type="molecule type" value="Genomic_DNA"/>
</dbReference>
<dbReference type="AlphaFoldDB" id="A0A0W7VV13"/>